<dbReference type="Pfam" id="PF00389">
    <property type="entry name" value="2-Hacid_dh"/>
    <property type="match status" value="1"/>
</dbReference>
<evidence type="ECO:0000256" key="8">
    <source>
        <dbReference type="ARBA" id="ARBA00023027"/>
    </source>
</evidence>
<comment type="caution">
    <text evidence="13">The sequence shown here is derived from an EMBL/GenBank/DDBJ whole genome shotgun (WGS) entry which is preliminary data.</text>
</comment>
<dbReference type="GO" id="GO:0004617">
    <property type="term" value="F:phosphoglycerate dehydrogenase activity"/>
    <property type="evidence" value="ECO:0007669"/>
    <property type="project" value="UniProtKB-EC"/>
</dbReference>
<keyword evidence="14" id="KW-1185">Reference proteome</keyword>
<dbReference type="GO" id="GO:0047545">
    <property type="term" value="F:(S)-2-hydroxyglutarate dehydrogenase activity"/>
    <property type="evidence" value="ECO:0007669"/>
    <property type="project" value="UniProtKB-ARBA"/>
</dbReference>
<name>A0A327PQ64_9BACT</name>
<feature type="domain" description="ACT" evidence="12">
    <location>
        <begin position="570"/>
        <end position="639"/>
    </location>
</feature>
<dbReference type="Pfam" id="PF22629">
    <property type="entry name" value="ACT_AHAS_ss"/>
    <property type="match status" value="1"/>
</dbReference>
<dbReference type="PANTHER" id="PTHR43761:SF1">
    <property type="entry name" value="D-ISOMER SPECIFIC 2-HYDROXYACID DEHYDROGENASE CATALYTIC DOMAIN-CONTAINING PROTEIN-RELATED"/>
    <property type="match status" value="1"/>
</dbReference>
<dbReference type="InterPro" id="IPR006140">
    <property type="entry name" value="D-isomer_DH_NAD-bd"/>
</dbReference>
<dbReference type="PROSITE" id="PS00671">
    <property type="entry name" value="D_2_HYDROXYACID_DH_3"/>
    <property type="match status" value="1"/>
</dbReference>
<dbReference type="InterPro" id="IPR050418">
    <property type="entry name" value="D-iso_2-hydroxyacid_DH_PdxB"/>
</dbReference>
<dbReference type="GO" id="GO:0006564">
    <property type="term" value="P:L-serine biosynthetic process"/>
    <property type="evidence" value="ECO:0007669"/>
    <property type="project" value="UniProtKB-ARBA"/>
</dbReference>
<dbReference type="InterPro" id="IPR006139">
    <property type="entry name" value="D-isomer_2_OHA_DH_cat_dom"/>
</dbReference>
<dbReference type="InterPro" id="IPR029753">
    <property type="entry name" value="D-isomer_DH_CS"/>
</dbReference>
<dbReference type="InterPro" id="IPR045865">
    <property type="entry name" value="ACT-like_dom_sf"/>
</dbReference>
<dbReference type="AlphaFoldDB" id="A0A327PQ64"/>
<dbReference type="EC" id="1.1.1.399" evidence="4"/>
<dbReference type="Gene3D" id="3.40.50.720">
    <property type="entry name" value="NAD(P)-binding Rossmann-like Domain"/>
    <property type="match status" value="2"/>
</dbReference>
<dbReference type="GO" id="GO:0051287">
    <property type="term" value="F:NAD binding"/>
    <property type="evidence" value="ECO:0007669"/>
    <property type="project" value="InterPro"/>
</dbReference>
<accession>A0A327PQ64</accession>
<sequence length="639" mass="71240">MLINLLTLHMPHPTKFIIDFDSTFTQVEALDILGEISLLNDPQREEKLQAIKDITDKGMEGNVTFRDSLIQRIEILKANKSQITDLIAALKKKVSKSFERNKEFLQENSENIYIVSNGFKDFIIPIVGAYGIHENNVFANEFVYDDADNIVDFNRDNPLSQNNGKAETIKKINLEGEIYVIGDGYTDYEIKKSGLANKFYAFTENVNRPKVTKEADHIAPSLDEILYVNNLNTKFSYPKSRIKVLLLENVHQIGVDLLKEEGYEVEVVSSAMSEEELCEKIKNVSIIGIRSKTNITRKVLENANRLIAVGAFCIGTNQIDLEACQEKGIAVFNAPFSNTRSVVEMAIAEIIFLMRGFADKTAALHQSKWDKSASGSFEIRGKKLGIIGYGNIGAQLSVLAESMGMNVFYYDVIERLALGNATKIDSLDELLSLCDVITLHVDGRKENANILDRSKIALMKKGAILLNLSRGHVVEIPALRDAILSGHLAGCAVDVFPEEPKNNTEPLTSELIGLPNTILTPHIGGSTSEAQENIARFVPGKIMEYINTGNTYNSVNFPNIQLPFLQNAHRLIHIHMNEPGVLAKINQILANFEINIVGQYLKTNEKIGYVITDIDKAYSTEAIDALKQIPGTIRFRVLY</sequence>
<proteinExistence type="inferred from homology"/>
<keyword evidence="7" id="KW-0560">Oxidoreductase</keyword>
<dbReference type="PROSITE" id="PS51671">
    <property type="entry name" value="ACT"/>
    <property type="match status" value="1"/>
</dbReference>
<reference evidence="13 14" key="1">
    <citation type="submission" date="2018-06" db="EMBL/GenBank/DDBJ databases">
        <title>Genomic Encyclopedia of Archaeal and Bacterial Type Strains, Phase II (KMG-II): from individual species to whole genera.</title>
        <authorList>
            <person name="Goeker M."/>
        </authorList>
    </citation>
    <scope>NUCLEOTIDE SEQUENCE [LARGE SCALE GENOMIC DNA]</scope>
    <source>
        <strain evidence="13 14">DSM 23446</strain>
    </source>
</reference>
<evidence type="ECO:0000256" key="11">
    <source>
        <dbReference type="ARBA" id="ARBA00048731"/>
    </source>
</evidence>
<protein>
    <recommendedName>
        <fullName evidence="6">D-3-phosphoglycerate dehydrogenase</fullName>
        <ecNumber evidence="4">1.1.1.399</ecNumber>
        <ecNumber evidence="5">1.1.1.95</ecNumber>
    </recommendedName>
    <alternativeName>
        <fullName evidence="9">2-oxoglutarate reductase</fullName>
    </alternativeName>
</protein>
<dbReference type="NCBIfam" id="TIGR01488">
    <property type="entry name" value="HAD-SF-IB"/>
    <property type="match status" value="1"/>
</dbReference>
<dbReference type="InterPro" id="IPR036412">
    <property type="entry name" value="HAD-like_sf"/>
</dbReference>
<evidence type="ECO:0000256" key="3">
    <source>
        <dbReference type="ARBA" id="ARBA00005854"/>
    </source>
</evidence>
<dbReference type="SUPFAM" id="SSF51735">
    <property type="entry name" value="NAD(P)-binding Rossmann-fold domains"/>
    <property type="match status" value="1"/>
</dbReference>
<evidence type="ECO:0000256" key="9">
    <source>
        <dbReference type="ARBA" id="ARBA00030455"/>
    </source>
</evidence>
<dbReference type="PROSITE" id="PS00065">
    <property type="entry name" value="D_2_HYDROXYACID_DH_1"/>
    <property type="match status" value="1"/>
</dbReference>
<evidence type="ECO:0000256" key="2">
    <source>
        <dbReference type="ARBA" id="ARBA00005216"/>
    </source>
</evidence>
<comment type="catalytic activity">
    <reaction evidence="11">
        <text>(2R)-3-phosphoglycerate + NAD(+) = 3-phosphooxypyruvate + NADH + H(+)</text>
        <dbReference type="Rhea" id="RHEA:12641"/>
        <dbReference type="ChEBI" id="CHEBI:15378"/>
        <dbReference type="ChEBI" id="CHEBI:18110"/>
        <dbReference type="ChEBI" id="CHEBI:57540"/>
        <dbReference type="ChEBI" id="CHEBI:57945"/>
        <dbReference type="ChEBI" id="CHEBI:58272"/>
        <dbReference type="EC" id="1.1.1.95"/>
    </reaction>
</comment>
<dbReference type="EMBL" id="QLLK01000002">
    <property type="protein sequence ID" value="RAI93787.1"/>
    <property type="molecule type" value="Genomic_DNA"/>
</dbReference>
<evidence type="ECO:0000259" key="12">
    <source>
        <dbReference type="PROSITE" id="PS51671"/>
    </source>
</evidence>
<keyword evidence="8" id="KW-0520">NAD</keyword>
<dbReference type="InterPro" id="IPR036291">
    <property type="entry name" value="NAD(P)-bd_dom_sf"/>
</dbReference>
<evidence type="ECO:0000256" key="6">
    <source>
        <dbReference type="ARBA" id="ARBA00021582"/>
    </source>
</evidence>
<comment type="catalytic activity">
    <reaction evidence="10">
        <text>(R)-2-hydroxyglutarate + NAD(+) = 2-oxoglutarate + NADH + H(+)</text>
        <dbReference type="Rhea" id="RHEA:49612"/>
        <dbReference type="ChEBI" id="CHEBI:15378"/>
        <dbReference type="ChEBI" id="CHEBI:15801"/>
        <dbReference type="ChEBI" id="CHEBI:16810"/>
        <dbReference type="ChEBI" id="CHEBI:57540"/>
        <dbReference type="ChEBI" id="CHEBI:57945"/>
        <dbReference type="EC" id="1.1.1.399"/>
    </reaction>
</comment>
<dbReference type="NCBIfam" id="NF008759">
    <property type="entry name" value="PRK11790.1"/>
    <property type="match status" value="1"/>
</dbReference>
<dbReference type="SUPFAM" id="SSF56784">
    <property type="entry name" value="HAD-like"/>
    <property type="match status" value="1"/>
</dbReference>
<dbReference type="Gene3D" id="1.10.150.210">
    <property type="entry name" value="Phosphoserine phosphatase, domain 2"/>
    <property type="match status" value="1"/>
</dbReference>
<dbReference type="InterPro" id="IPR029752">
    <property type="entry name" value="D-isomer_DH_CS1"/>
</dbReference>
<evidence type="ECO:0000256" key="4">
    <source>
        <dbReference type="ARBA" id="ARBA00013001"/>
    </source>
</evidence>
<evidence type="ECO:0000256" key="5">
    <source>
        <dbReference type="ARBA" id="ARBA00013143"/>
    </source>
</evidence>
<dbReference type="SUPFAM" id="SSF52283">
    <property type="entry name" value="Formate/glycerate dehydrogenase catalytic domain-like"/>
    <property type="match status" value="1"/>
</dbReference>
<dbReference type="PANTHER" id="PTHR43761">
    <property type="entry name" value="D-ISOMER SPECIFIC 2-HYDROXYACID DEHYDROGENASE FAMILY PROTEIN (AFU_ORTHOLOGUE AFUA_1G13630)"/>
    <property type="match status" value="1"/>
</dbReference>
<evidence type="ECO:0000313" key="13">
    <source>
        <dbReference type="EMBL" id="RAI93787.1"/>
    </source>
</evidence>
<gene>
    <name evidence="13" type="ORF">LV83_00693</name>
</gene>
<organism evidence="13 14">
    <name type="scientific">Algoriphagus yeomjeoni</name>
    <dbReference type="NCBI Taxonomy" id="291403"/>
    <lineage>
        <taxon>Bacteria</taxon>
        <taxon>Pseudomonadati</taxon>
        <taxon>Bacteroidota</taxon>
        <taxon>Cytophagia</taxon>
        <taxon>Cytophagales</taxon>
        <taxon>Cyclobacteriaceae</taxon>
        <taxon>Algoriphagus</taxon>
    </lineage>
</organism>
<evidence type="ECO:0000256" key="10">
    <source>
        <dbReference type="ARBA" id="ARBA00048126"/>
    </source>
</evidence>
<dbReference type="Gene3D" id="3.40.50.1000">
    <property type="entry name" value="HAD superfamily/HAD-like"/>
    <property type="match status" value="1"/>
</dbReference>
<comment type="pathway">
    <text evidence="2">Amino-acid biosynthesis; L-serine biosynthesis; L-serine from 3-phospho-D-glycerate: step 1/3.</text>
</comment>
<dbReference type="EC" id="1.1.1.95" evidence="5"/>
<evidence type="ECO:0000256" key="1">
    <source>
        <dbReference type="ARBA" id="ARBA00003800"/>
    </source>
</evidence>
<dbReference type="Gene3D" id="3.30.70.260">
    <property type="match status" value="1"/>
</dbReference>
<dbReference type="InterPro" id="IPR054480">
    <property type="entry name" value="AHAS_small-like_ACT"/>
</dbReference>
<dbReference type="InterPro" id="IPR023214">
    <property type="entry name" value="HAD_sf"/>
</dbReference>
<comment type="function">
    <text evidence="1">Catalyzes the reversible oxidation of 3-phospho-D-glycerate to 3-phosphonooxypyruvate, the first step of the phosphorylated L-serine biosynthesis pathway. Also catalyzes the reversible oxidation of 2-hydroxyglutarate to 2-oxoglutarate.</text>
</comment>
<dbReference type="Proteomes" id="UP000249610">
    <property type="component" value="Unassembled WGS sequence"/>
</dbReference>
<dbReference type="FunFam" id="3.40.50.720:FF:000041">
    <property type="entry name" value="D-3-phosphoglycerate dehydrogenase"/>
    <property type="match status" value="1"/>
</dbReference>
<dbReference type="InterPro" id="IPR002912">
    <property type="entry name" value="ACT_dom"/>
</dbReference>
<dbReference type="CDD" id="cd12176">
    <property type="entry name" value="PGDH_3"/>
    <property type="match status" value="1"/>
</dbReference>
<dbReference type="UniPathway" id="UPA00135">
    <property type="reaction ID" value="UER00196"/>
</dbReference>
<comment type="similarity">
    <text evidence="3">Belongs to the D-isomer specific 2-hydroxyacid dehydrogenase family.</text>
</comment>
<dbReference type="CDD" id="cd04901">
    <property type="entry name" value="ACT_3PGDH"/>
    <property type="match status" value="1"/>
</dbReference>
<dbReference type="Pfam" id="PF02826">
    <property type="entry name" value="2-Hacid_dh_C"/>
    <property type="match status" value="1"/>
</dbReference>
<dbReference type="SUPFAM" id="SSF55021">
    <property type="entry name" value="ACT-like"/>
    <property type="match status" value="1"/>
</dbReference>
<evidence type="ECO:0000256" key="7">
    <source>
        <dbReference type="ARBA" id="ARBA00023002"/>
    </source>
</evidence>
<evidence type="ECO:0000313" key="14">
    <source>
        <dbReference type="Proteomes" id="UP000249610"/>
    </source>
</evidence>